<evidence type="ECO:0000256" key="1">
    <source>
        <dbReference type="SAM" id="MobiDB-lite"/>
    </source>
</evidence>
<gene>
    <name evidence="2" type="ORF">DPMN_094381</name>
</gene>
<dbReference type="EMBL" id="JAIWYP010000003">
    <property type="protein sequence ID" value="KAH3851894.1"/>
    <property type="molecule type" value="Genomic_DNA"/>
</dbReference>
<organism evidence="2 3">
    <name type="scientific">Dreissena polymorpha</name>
    <name type="common">Zebra mussel</name>
    <name type="synonym">Mytilus polymorpha</name>
    <dbReference type="NCBI Taxonomy" id="45954"/>
    <lineage>
        <taxon>Eukaryota</taxon>
        <taxon>Metazoa</taxon>
        <taxon>Spiralia</taxon>
        <taxon>Lophotrochozoa</taxon>
        <taxon>Mollusca</taxon>
        <taxon>Bivalvia</taxon>
        <taxon>Autobranchia</taxon>
        <taxon>Heteroconchia</taxon>
        <taxon>Euheterodonta</taxon>
        <taxon>Imparidentia</taxon>
        <taxon>Neoheterodontei</taxon>
        <taxon>Myida</taxon>
        <taxon>Dreissenoidea</taxon>
        <taxon>Dreissenidae</taxon>
        <taxon>Dreissena</taxon>
    </lineage>
</organism>
<proteinExistence type="predicted"/>
<sequence>MTPIDFQVKGQGHGDSNTVKWNPDDNSRKLKPRIMKLHSSFRIKTAKARRYETPDDVTKEMRPTETDSSHTTLDSSRISRIVVRNHEFDIRTSHKIGYDKTSGTVPVVNQ</sequence>
<feature type="compositionally biased region" description="Basic and acidic residues" evidence="1">
    <location>
        <begin position="49"/>
        <end position="68"/>
    </location>
</feature>
<feature type="region of interest" description="Disordered" evidence="1">
    <location>
        <begin position="47"/>
        <end position="74"/>
    </location>
</feature>
<evidence type="ECO:0000313" key="2">
    <source>
        <dbReference type="EMBL" id="KAH3851894.1"/>
    </source>
</evidence>
<reference evidence="2" key="2">
    <citation type="submission" date="2020-11" db="EMBL/GenBank/DDBJ databases">
        <authorList>
            <person name="McCartney M.A."/>
            <person name="Auch B."/>
            <person name="Kono T."/>
            <person name="Mallez S."/>
            <person name="Becker A."/>
            <person name="Gohl D.M."/>
            <person name="Silverstein K.A.T."/>
            <person name="Koren S."/>
            <person name="Bechman K.B."/>
            <person name="Herman A."/>
            <person name="Abrahante J.E."/>
            <person name="Garbe J."/>
        </authorList>
    </citation>
    <scope>NUCLEOTIDE SEQUENCE</scope>
    <source>
        <strain evidence="2">Duluth1</strain>
        <tissue evidence="2">Whole animal</tissue>
    </source>
</reference>
<accession>A0A9D4R1W7</accession>
<evidence type="ECO:0000313" key="3">
    <source>
        <dbReference type="Proteomes" id="UP000828390"/>
    </source>
</evidence>
<dbReference type="AlphaFoldDB" id="A0A9D4R1W7"/>
<protein>
    <submittedName>
        <fullName evidence="2">Uncharacterized protein</fullName>
    </submittedName>
</protein>
<name>A0A9D4R1W7_DREPO</name>
<comment type="caution">
    <text evidence="2">The sequence shown here is derived from an EMBL/GenBank/DDBJ whole genome shotgun (WGS) entry which is preliminary data.</text>
</comment>
<dbReference type="Proteomes" id="UP000828390">
    <property type="component" value="Unassembled WGS sequence"/>
</dbReference>
<keyword evidence="3" id="KW-1185">Reference proteome</keyword>
<reference evidence="2" key="1">
    <citation type="journal article" date="2019" name="bioRxiv">
        <title>The Genome of the Zebra Mussel, Dreissena polymorpha: A Resource for Invasive Species Research.</title>
        <authorList>
            <person name="McCartney M.A."/>
            <person name="Auch B."/>
            <person name="Kono T."/>
            <person name="Mallez S."/>
            <person name="Zhang Y."/>
            <person name="Obille A."/>
            <person name="Becker A."/>
            <person name="Abrahante J.E."/>
            <person name="Garbe J."/>
            <person name="Badalamenti J.P."/>
            <person name="Herman A."/>
            <person name="Mangelson H."/>
            <person name="Liachko I."/>
            <person name="Sullivan S."/>
            <person name="Sone E.D."/>
            <person name="Koren S."/>
            <person name="Silverstein K.A.T."/>
            <person name="Beckman K.B."/>
            <person name="Gohl D.M."/>
        </authorList>
    </citation>
    <scope>NUCLEOTIDE SEQUENCE</scope>
    <source>
        <strain evidence="2">Duluth1</strain>
        <tissue evidence="2">Whole animal</tissue>
    </source>
</reference>
<feature type="region of interest" description="Disordered" evidence="1">
    <location>
        <begin position="1"/>
        <end position="28"/>
    </location>
</feature>